<keyword evidence="2" id="KW-0808">Transferase</keyword>
<dbReference type="InterPro" id="IPR002173">
    <property type="entry name" value="Carboh/pur_kinase_PfkB_CS"/>
</dbReference>
<evidence type="ECO:0000256" key="3">
    <source>
        <dbReference type="ARBA" id="ARBA00022777"/>
    </source>
</evidence>
<gene>
    <name evidence="5" type="ORF">FB558_3471</name>
</gene>
<evidence type="ECO:0000256" key="1">
    <source>
        <dbReference type="ARBA" id="ARBA00010688"/>
    </source>
</evidence>
<dbReference type="OrthoDB" id="9779730at2"/>
<protein>
    <submittedName>
        <fullName evidence="5">Adenosine kinase</fullName>
    </submittedName>
</protein>
<dbReference type="PROSITE" id="PS00583">
    <property type="entry name" value="PFKB_KINASES_1"/>
    <property type="match status" value="1"/>
</dbReference>
<dbReference type="PANTHER" id="PTHR43085">
    <property type="entry name" value="HEXOKINASE FAMILY MEMBER"/>
    <property type="match status" value="1"/>
</dbReference>
<dbReference type="Proteomes" id="UP000315677">
    <property type="component" value="Unassembled WGS sequence"/>
</dbReference>
<dbReference type="Gene3D" id="3.40.1190.20">
    <property type="match status" value="1"/>
</dbReference>
<dbReference type="CDD" id="cd01942">
    <property type="entry name" value="ribokinase_group_A"/>
    <property type="match status" value="1"/>
</dbReference>
<dbReference type="GO" id="GO:0016301">
    <property type="term" value="F:kinase activity"/>
    <property type="evidence" value="ECO:0007669"/>
    <property type="project" value="UniProtKB-KW"/>
</dbReference>
<name>A0A543DNN3_9PSEU</name>
<evidence type="ECO:0000313" key="5">
    <source>
        <dbReference type="EMBL" id="TQM10947.1"/>
    </source>
</evidence>
<proteinExistence type="inferred from homology"/>
<dbReference type="InterPro" id="IPR029056">
    <property type="entry name" value="Ribokinase-like"/>
</dbReference>
<sequence length="321" mass="34495">MPIAVTGSIATDQLMHFPGRFVDQLVMDQLDRLSLSFLVDDMVIRPGGVAGNIAYALGVLGQAPLLVGAVGADFGEYRARLEAHGVDCSAVLVCDDVNTARFVCTTDDDMRQIASFYTGAMARSRDISLAPLVERGIDLVLMGADDPDAMLRHTDEARELGLPFAADPSQQLARMEGPEIRRLVEGARYLLSNDYEWELLLQKTGWTEQDVASRVDIRITTHGENGVEIHGPETLKIGVVPETGKVDPTGVGDAFRAGFLAAVTGGLSLEHSAQLGSLIAVQVLETDGPQEWTWDRATAVTRLRDAYGPDAAAAIEPLLPA</sequence>
<comment type="similarity">
    <text evidence="1">Belongs to the carbohydrate kinase PfkB family.</text>
</comment>
<dbReference type="Pfam" id="PF00294">
    <property type="entry name" value="PfkB"/>
    <property type="match status" value="1"/>
</dbReference>
<comment type="caution">
    <text evidence="5">The sequence shown here is derived from an EMBL/GenBank/DDBJ whole genome shotgun (WGS) entry which is preliminary data.</text>
</comment>
<dbReference type="InterPro" id="IPR050306">
    <property type="entry name" value="PfkB_Carbo_kinase"/>
</dbReference>
<evidence type="ECO:0000256" key="2">
    <source>
        <dbReference type="ARBA" id="ARBA00022679"/>
    </source>
</evidence>
<evidence type="ECO:0000259" key="4">
    <source>
        <dbReference type="Pfam" id="PF00294"/>
    </source>
</evidence>
<organism evidence="5 6">
    <name type="scientific">Pseudonocardia kunmingensis</name>
    <dbReference type="NCBI Taxonomy" id="630975"/>
    <lineage>
        <taxon>Bacteria</taxon>
        <taxon>Bacillati</taxon>
        <taxon>Actinomycetota</taxon>
        <taxon>Actinomycetes</taxon>
        <taxon>Pseudonocardiales</taxon>
        <taxon>Pseudonocardiaceae</taxon>
        <taxon>Pseudonocardia</taxon>
    </lineage>
</organism>
<evidence type="ECO:0000313" key="6">
    <source>
        <dbReference type="Proteomes" id="UP000315677"/>
    </source>
</evidence>
<keyword evidence="3 5" id="KW-0418">Kinase</keyword>
<dbReference type="SUPFAM" id="SSF53613">
    <property type="entry name" value="Ribokinase-like"/>
    <property type="match status" value="1"/>
</dbReference>
<accession>A0A543DNN3</accession>
<keyword evidence="6" id="KW-1185">Reference proteome</keyword>
<dbReference type="InterPro" id="IPR011611">
    <property type="entry name" value="PfkB_dom"/>
</dbReference>
<reference evidence="5 6" key="1">
    <citation type="submission" date="2019-06" db="EMBL/GenBank/DDBJ databases">
        <title>Sequencing the genomes of 1000 actinobacteria strains.</title>
        <authorList>
            <person name="Klenk H.-P."/>
        </authorList>
    </citation>
    <scope>NUCLEOTIDE SEQUENCE [LARGE SCALE GENOMIC DNA]</scope>
    <source>
        <strain evidence="5 6">DSM 45301</strain>
    </source>
</reference>
<dbReference type="PANTHER" id="PTHR43085:SF46">
    <property type="entry name" value="ADENOSINE KINASE"/>
    <property type="match status" value="1"/>
</dbReference>
<dbReference type="AlphaFoldDB" id="A0A543DNN3"/>
<dbReference type="EMBL" id="VFPA01000002">
    <property type="protein sequence ID" value="TQM10947.1"/>
    <property type="molecule type" value="Genomic_DNA"/>
</dbReference>
<feature type="domain" description="Carbohydrate kinase PfkB" evidence="4">
    <location>
        <begin position="32"/>
        <end position="291"/>
    </location>
</feature>